<gene>
    <name evidence="1" type="ORF">NO357_15400</name>
</gene>
<accession>A0AAE3WGJ7</accession>
<dbReference type="InterPro" id="IPR007344">
    <property type="entry name" value="GrpB/CoaE"/>
</dbReference>
<dbReference type="RefSeq" id="WP_306736895.1">
    <property type="nucleotide sequence ID" value="NZ_JANHAX010000005.1"/>
</dbReference>
<dbReference type="EMBL" id="JANHAX010000005">
    <property type="protein sequence ID" value="MDQ2091285.1"/>
    <property type="molecule type" value="Genomic_DNA"/>
</dbReference>
<dbReference type="InterPro" id="IPR043519">
    <property type="entry name" value="NT_sf"/>
</dbReference>
<evidence type="ECO:0000313" key="2">
    <source>
        <dbReference type="Proteomes" id="UP001226762"/>
    </source>
</evidence>
<reference evidence="1" key="1">
    <citation type="submission" date="2022-07" db="EMBL/GenBank/DDBJ databases">
        <authorList>
            <person name="Otstavnykh N."/>
            <person name="Isaeva M."/>
            <person name="Bystritskaya E."/>
        </authorList>
    </citation>
    <scope>NUCLEOTIDE SEQUENCE</scope>
    <source>
        <strain evidence="1">KCTC 52189</strain>
    </source>
</reference>
<reference evidence="1" key="2">
    <citation type="submission" date="2023-02" db="EMBL/GenBank/DDBJ databases">
        <title>'Rhodoalgimonas zhirmunskyi' gen. nov., isolated from a red alga.</title>
        <authorList>
            <person name="Nedashkovskaya O.I."/>
            <person name="Otstavnykh N.Y."/>
            <person name="Bystritskaya E.P."/>
            <person name="Balabanova L.A."/>
            <person name="Isaeva M.P."/>
        </authorList>
    </citation>
    <scope>NUCLEOTIDE SEQUENCE</scope>
    <source>
        <strain evidence="1">KCTC 52189</strain>
    </source>
</reference>
<keyword evidence="2" id="KW-1185">Reference proteome</keyword>
<evidence type="ECO:0000313" key="1">
    <source>
        <dbReference type="EMBL" id="MDQ2091285.1"/>
    </source>
</evidence>
<dbReference type="Gene3D" id="3.30.460.10">
    <property type="entry name" value="Beta Polymerase, domain 2"/>
    <property type="match status" value="1"/>
</dbReference>
<protein>
    <submittedName>
        <fullName evidence="1">GrpB family protein</fullName>
    </submittedName>
</protein>
<sequence>MPPRPPSDSAWPVVARDLSALPGPDCLGVHPVGSTAVPGLPAKPLIDLQPVVSMLDGLDAARPALGAAGDKWMGTFGLPNRRHLRRDARSRTACAAAKARCLAACPDDHAAHGDCKSVPIDARETRAPRESPAL</sequence>
<dbReference type="Proteomes" id="UP001226762">
    <property type="component" value="Unassembled WGS sequence"/>
</dbReference>
<organism evidence="1 2">
    <name type="scientific">Marimonas arenosa</name>
    <dbReference type="NCBI Taxonomy" id="1795305"/>
    <lineage>
        <taxon>Bacteria</taxon>
        <taxon>Pseudomonadati</taxon>
        <taxon>Pseudomonadota</taxon>
        <taxon>Alphaproteobacteria</taxon>
        <taxon>Rhodobacterales</taxon>
        <taxon>Paracoccaceae</taxon>
        <taxon>Marimonas</taxon>
    </lineage>
</organism>
<name>A0AAE3WGJ7_9RHOB</name>
<dbReference type="AlphaFoldDB" id="A0AAE3WGJ7"/>
<dbReference type="SUPFAM" id="SSF81301">
    <property type="entry name" value="Nucleotidyltransferase"/>
    <property type="match status" value="1"/>
</dbReference>
<comment type="caution">
    <text evidence="1">The sequence shown here is derived from an EMBL/GenBank/DDBJ whole genome shotgun (WGS) entry which is preliminary data.</text>
</comment>
<proteinExistence type="predicted"/>
<dbReference type="Pfam" id="PF04229">
    <property type="entry name" value="GrpB"/>
    <property type="match status" value="1"/>
</dbReference>